<dbReference type="PANTHER" id="PTHR45527:SF1">
    <property type="entry name" value="FATTY ACID SYNTHASE"/>
    <property type="match status" value="1"/>
</dbReference>
<organism evidence="2 3">
    <name type="scientific">Aspergillus granulosus</name>
    <dbReference type="NCBI Taxonomy" id="176169"/>
    <lineage>
        <taxon>Eukaryota</taxon>
        <taxon>Fungi</taxon>
        <taxon>Dikarya</taxon>
        <taxon>Ascomycota</taxon>
        <taxon>Pezizomycotina</taxon>
        <taxon>Eurotiomycetes</taxon>
        <taxon>Eurotiomycetidae</taxon>
        <taxon>Eurotiales</taxon>
        <taxon>Aspergillaceae</taxon>
        <taxon>Aspergillus</taxon>
        <taxon>Aspergillus subgen. Nidulantes</taxon>
    </lineage>
</organism>
<keyword evidence="3" id="KW-1185">Reference proteome</keyword>
<dbReference type="InterPro" id="IPR023213">
    <property type="entry name" value="CAT-like_dom_sf"/>
</dbReference>
<dbReference type="Proteomes" id="UP001610334">
    <property type="component" value="Unassembled WGS sequence"/>
</dbReference>
<dbReference type="SUPFAM" id="SSF52777">
    <property type="entry name" value="CoA-dependent acyltransferases"/>
    <property type="match status" value="1"/>
</dbReference>
<sequence length="200" mass="22327">MGIGEPLIKIGVIEELNSEGQKDMRIRAALAMHHAIYEVETLLREFYGPGHAKVSDSELLPYQKFVEYLHHSNNGDAARFWQKYLADFRPRPFPTLPGPEYRPLATAVEEQTMAGIKWEDAEGITANTLLLTSWRLILSKHSGAIDIVFGAMLLGCQIPMTGIESVGGQSMAKVPIRLILDWEKQDVIKAVRPKMAKIAS</sequence>
<dbReference type="InterPro" id="IPR001242">
    <property type="entry name" value="Condensation_dom"/>
</dbReference>
<evidence type="ECO:0000313" key="2">
    <source>
        <dbReference type="EMBL" id="KAL2810753.1"/>
    </source>
</evidence>
<name>A0ABR4H5K4_9EURO</name>
<reference evidence="2 3" key="1">
    <citation type="submission" date="2024-07" db="EMBL/GenBank/DDBJ databases">
        <title>Section-level genome sequencing and comparative genomics of Aspergillus sections Usti and Cavernicolus.</title>
        <authorList>
            <consortium name="Lawrence Berkeley National Laboratory"/>
            <person name="Nybo J.L."/>
            <person name="Vesth T.C."/>
            <person name="Theobald S."/>
            <person name="Frisvad J.C."/>
            <person name="Larsen T.O."/>
            <person name="Kjaerboelling I."/>
            <person name="Rothschild-Mancinelli K."/>
            <person name="Lyhne E.K."/>
            <person name="Kogle M.E."/>
            <person name="Barry K."/>
            <person name="Clum A."/>
            <person name="Na H."/>
            <person name="Ledsgaard L."/>
            <person name="Lin J."/>
            <person name="Lipzen A."/>
            <person name="Kuo A."/>
            <person name="Riley R."/>
            <person name="Mondo S."/>
            <person name="Labutti K."/>
            <person name="Haridas S."/>
            <person name="Pangalinan J."/>
            <person name="Salamov A.A."/>
            <person name="Simmons B.A."/>
            <person name="Magnuson J.K."/>
            <person name="Chen J."/>
            <person name="Drula E."/>
            <person name="Henrissat B."/>
            <person name="Wiebenga A."/>
            <person name="Lubbers R.J."/>
            <person name="Gomes A.C."/>
            <person name="Makela M.R."/>
            <person name="Stajich J."/>
            <person name="Grigoriev I.V."/>
            <person name="Mortensen U.H."/>
            <person name="De Vries R.P."/>
            <person name="Baker S.E."/>
            <person name="Andersen M.R."/>
        </authorList>
    </citation>
    <scope>NUCLEOTIDE SEQUENCE [LARGE SCALE GENOMIC DNA]</scope>
    <source>
        <strain evidence="2 3">CBS 588.65</strain>
    </source>
</reference>
<feature type="domain" description="Condensation" evidence="1">
    <location>
        <begin position="28"/>
        <end position="197"/>
    </location>
</feature>
<dbReference type="PANTHER" id="PTHR45527">
    <property type="entry name" value="NONRIBOSOMAL PEPTIDE SYNTHETASE"/>
    <property type="match status" value="1"/>
</dbReference>
<gene>
    <name evidence="2" type="ORF">BJX63DRAFT_433993</name>
</gene>
<dbReference type="Gene3D" id="3.30.559.10">
    <property type="entry name" value="Chloramphenicol acetyltransferase-like domain"/>
    <property type="match status" value="1"/>
</dbReference>
<protein>
    <recommendedName>
        <fullName evidence="1">Condensation domain-containing protein</fullName>
    </recommendedName>
</protein>
<evidence type="ECO:0000313" key="3">
    <source>
        <dbReference type="Proteomes" id="UP001610334"/>
    </source>
</evidence>
<accession>A0ABR4H5K4</accession>
<dbReference type="EMBL" id="JBFXLT010000067">
    <property type="protein sequence ID" value="KAL2810753.1"/>
    <property type="molecule type" value="Genomic_DNA"/>
</dbReference>
<evidence type="ECO:0000259" key="1">
    <source>
        <dbReference type="Pfam" id="PF00668"/>
    </source>
</evidence>
<dbReference type="Gene3D" id="3.30.559.30">
    <property type="entry name" value="Nonribosomal peptide synthetase, condensation domain"/>
    <property type="match status" value="1"/>
</dbReference>
<proteinExistence type="predicted"/>
<comment type="caution">
    <text evidence="2">The sequence shown here is derived from an EMBL/GenBank/DDBJ whole genome shotgun (WGS) entry which is preliminary data.</text>
</comment>
<dbReference type="Pfam" id="PF00668">
    <property type="entry name" value="Condensation"/>
    <property type="match status" value="1"/>
</dbReference>